<dbReference type="KEGG" id="faf:OE104_10275"/>
<dbReference type="AlphaFoldDB" id="A0A9E8RV66"/>
<organism evidence="1 2">
    <name type="scientific">Fervidibacillus albus</name>
    <dbReference type="NCBI Taxonomy" id="2980026"/>
    <lineage>
        <taxon>Bacteria</taxon>
        <taxon>Bacillati</taxon>
        <taxon>Bacillota</taxon>
        <taxon>Bacilli</taxon>
        <taxon>Bacillales</taxon>
        <taxon>Bacillaceae</taxon>
        <taxon>Fervidibacillus</taxon>
    </lineage>
</organism>
<dbReference type="RefSeq" id="WP_275416768.1">
    <property type="nucleotide sequence ID" value="NZ_CP106878.1"/>
</dbReference>
<accession>A0A9E8RV66</accession>
<gene>
    <name evidence="1" type="ORF">OE104_10275</name>
</gene>
<protein>
    <recommendedName>
        <fullName evidence="3">Transposase IS4-like domain-containing protein</fullName>
    </recommendedName>
</protein>
<dbReference type="Proteomes" id="UP001164718">
    <property type="component" value="Chromosome"/>
</dbReference>
<dbReference type="PANTHER" id="PTHR33258">
    <property type="entry name" value="TRANSPOSASE INSL FOR INSERTION SEQUENCE ELEMENT IS186A-RELATED"/>
    <property type="match status" value="1"/>
</dbReference>
<dbReference type="EMBL" id="CP106878">
    <property type="protein sequence ID" value="WAA08984.1"/>
    <property type="molecule type" value="Genomic_DNA"/>
</dbReference>
<evidence type="ECO:0000313" key="2">
    <source>
        <dbReference type="Proteomes" id="UP001164718"/>
    </source>
</evidence>
<proteinExistence type="predicted"/>
<dbReference type="SUPFAM" id="SSF53098">
    <property type="entry name" value="Ribonuclease H-like"/>
    <property type="match status" value="1"/>
</dbReference>
<dbReference type="PANTHER" id="PTHR33258:SF1">
    <property type="entry name" value="TRANSPOSASE INSL FOR INSERTION SEQUENCE ELEMENT IS186A-RELATED"/>
    <property type="match status" value="1"/>
</dbReference>
<keyword evidence="2" id="KW-1185">Reference proteome</keyword>
<dbReference type="InterPro" id="IPR012337">
    <property type="entry name" value="RNaseH-like_sf"/>
</dbReference>
<reference evidence="1" key="1">
    <citation type="submission" date="2022-09" db="EMBL/GenBank/DDBJ databases">
        <title>Complete Genomes of Fervidibacillus albus and Fervidibacillus halotolerans isolated from tidal flat sediments.</title>
        <authorList>
            <person name="Kwon K.K."/>
            <person name="Yang S.-H."/>
            <person name="Park M.J."/>
            <person name="Oh H.-M."/>
        </authorList>
    </citation>
    <scope>NUCLEOTIDE SEQUENCE</scope>
    <source>
        <strain evidence="1">MEBiC13591</strain>
    </source>
</reference>
<sequence length="159" mass="18844">MLVRTKNHPVFRDIRRLHVIDSFTISMSLSQYPWATFRKTKAGFRLHLHVVVTKDQTVPDQAILMSAIHADRTQMDELIKIDSDAIHLFDRDYVDYKKFDQYCLNHLRFITRLKKNAEIEVLNEQTPDPENLIFQEAEVYLGNKVTGTKMQNHLRRFEL</sequence>
<evidence type="ECO:0000313" key="1">
    <source>
        <dbReference type="EMBL" id="WAA08984.1"/>
    </source>
</evidence>
<name>A0A9E8RV66_9BACI</name>
<evidence type="ECO:0008006" key="3">
    <source>
        <dbReference type="Google" id="ProtNLM"/>
    </source>
</evidence>